<evidence type="ECO:0000256" key="1">
    <source>
        <dbReference type="ARBA" id="ARBA00004496"/>
    </source>
</evidence>
<dbReference type="InterPro" id="IPR035895">
    <property type="entry name" value="HPr-like_sf"/>
</dbReference>
<dbReference type="GO" id="GO:0009401">
    <property type="term" value="P:phosphoenolpyruvate-dependent sugar phosphotransferase system"/>
    <property type="evidence" value="ECO:0007669"/>
    <property type="project" value="UniProtKB-KW"/>
</dbReference>
<dbReference type="PROSITE" id="PS00589">
    <property type="entry name" value="PTS_HPR_SER"/>
    <property type="match status" value="1"/>
</dbReference>
<dbReference type="InterPro" id="IPR050399">
    <property type="entry name" value="HPr"/>
</dbReference>
<evidence type="ECO:0000256" key="3">
    <source>
        <dbReference type="ARBA" id="ARBA00022683"/>
    </source>
</evidence>
<dbReference type="Proteomes" id="UP000515909">
    <property type="component" value="Chromosome"/>
</dbReference>
<dbReference type="Pfam" id="PF00381">
    <property type="entry name" value="PTS-HPr"/>
    <property type="match status" value="1"/>
</dbReference>
<reference evidence="5 6" key="1">
    <citation type="submission" date="2020-08" db="EMBL/GenBank/DDBJ databases">
        <title>The isolate Caproiciproducens sp. 7D4C2 produces n-caproate at mildly acidic conditions from hexoses: genome and rBOX comparison with related strains and chain-elongating bacteria.</title>
        <authorList>
            <person name="Esquivel-Elizondo S."/>
            <person name="Bagci C."/>
            <person name="Temovska M."/>
            <person name="Jeon B.S."/>
            <person name="Bessarab I."/>
            <person name="Williams R.B.H."/>
            <person name="Huson D.H."/>
            <person name="Angenent L.T."/>
        </authorList>
    </citation>
    <scope>NUCLEOTIDE SEQUENCE [LARGE SCALE GENOMIC DNA]</scope>
    <source>
        <strain evidence="5 6">7D4C2</strain>
    </source>
</reference>
<dbReference type="PROSITE" id="PS51350">
    <property type="entry name" value="PTS_HPR_DOM"/>
    <property type="match status" value="1"/>
</dbReference>
<protein>
    <submittedName>
        <fullName evidence="5">HPr family phosphocarrier protein</fullName>
    </submittedName>
</protein>
<keyword evidence="2" id="KW-0963">Cytoplasm</keyword>
<dbReference type="InterPro" id="IPR002114">
    <property type="entry name" value="PTS_HPr_Ser_P_site"/>
</dbReference>
<comment type="subcellular location">
    <subcellularLocation>
        <location evidence="1">Cytoplasm</location>
    </subcellularLocation>
</comment>
<evidence type="ECO:0000313" key="6">
    <source>
        <dbReference type="Proteomes" id="UP000515909"/>
    </source>
</evidence>
<keyword evidence="3" id="KW-0598">Phosphotransferase system</keyword>
<proteinExistence type="predicted"/>
<name>A0A7G8TEN6_9FIRM</name>
<dbReference type="KEGG" id="cfem:HCR03_07585"/>
<evidence type="ECO:0000259" key="4">
    <source>
        <dbReference type="PROSITE" id="PS51350"/>
    </source>
</evidence>
<dbReference type="SUPFAM" id="SSF55594">
    <property type="entry name" value="HPr-like"/>
    <property type="match status" value="1"/>
</dbReference>
<dbReference type="EMBL" id="CP060286">
    <property type="protein sequence ID" value="QNK42077.1"/>
    <property type="molecule type" value="Genomic_DNA"/>
</dbReference>
<dbReference type="RefSeq" id="WP_066649323.1">
    <property type="nucleotide sequence ID" value="NZ_CP060286.1"/>
</dbReference>
<dbReference type="GO" id="GO:0005737">
    <property type="term" value="C:cytoplasm"/>
    <property type="evidence" value="ECO:0007669"/>
    <property type="project" value="UniProtKB-SubCell"/>
</dbReference>
<dbReference type="Gene3D" id="3.30.1340.10">
    <property type="entry name" value="HPr-like"/>
    <property type="match status" value="1"/>
</dbReference>
<dbReference type="AlphaFoldDB" id="A0A7G8TEN6"/>
<feature type="domain" description="HPr" evidence="4">
    <location>
        <begin position="1"/>
        <end position="88"/>
    </location>
</feature>
<dbReference type="PANTHER" id="PTHR33705">
    <property type="entry name" value="PHOSPHOCARRIER PROTEIN HPR"/>
    <property type="match status" value="1"/>
</dbReference>
<gene>
    <name evidence="5" type="ORF">HCR03_07585</name>
</gene>
<dbReference type="InterPro" id="IPR000032">
    <property type="entry name" value="HPr-like"/>
</dbReference>
<evidence type="ECO:0000313" key="5">
    <source>
        <dbReference type="EMBL" id="QNK42077.1"/>
    </source>
</evidence>
<sequence length="88" mass="9916">MLSKEFTINSQYGFHLRPAQVMVEKMTPFESEVKMKKEDGTEADAKSLLGLMSLGLNDGQTVRVDINGNDELEAMEVVEELFRTNFGE</sequence>
<dbReference type="PANTHER" id="PTHR33705:SF2">
    <property type="entry name" value="PHOSPHOCARRIER PROTEIN NPR"/>
    <property type="match status" value="1"/>
</dbReference>
<dbReference type="PRINTS" id="PR00107">
    <property type="entry name" value="PHOSPHOCPHPR"/>
</dbReference>
<evidence type="ECO:0000256" key="2">
    <source>
        <dbReference type="ARBA" id="ARBA00022490"/>
    </source>
</evidence>
<accession>A0A7G8TEN6</accession>
<organism evidence="5 6">
    <name type="scientific">Caproicibacter fermentans</name>
    <dbReference type="NCBI Taxonomy" id="2576756"/>
    <lineage>
        <taxon>Bacteria</taxon>
        <taxon>Bacillati</taxon>
        <taxon>Bacillota</taxon>
        <taxon>Clostridia</taxon>
        <taxon>Eubacteriales</taxon>
        <taxon>Acutalibacteraceae</taxon>
        <taxon>Caproicibacter</taxon>
    </lineage>
</organism>
<dbReference type="NCBIfam" id="TIGR01003">
    <property type="entry name" value="PTS_HPr_family"/>
    <property type="match status" value="1"/>
</dbReference>